<reference evidence="9" key="1">
    <citation type="journal article" date="2013" name="Environ. Microbiol.">
        <title>Microbiota from the distal guts of lean and obese adolescents exhibit partial functional redundancy besides clear differences in community structure.</title>
        <authorList>
            <person name="Ferrer M."/>
            <person name="Ruiz A."/>
            <person name="Lanza F."/>
            <person name="Haange S.B."/>
            <person name="Oberbach A."/>
            <person name="Till H."/>
            <person name="Bargiela R."/>
            <person name="Campoy C."/>
            <person name="Segura M.T."/>
            <person name="Richter M."/>
            <person name="von Bergen M."/>
            <person name="Seifert J."/>
            <person name="Suarez A."/>
        </authorList>
    </citation>
    <scope>NUCLEOTIDE SEQUENCE</scope>
</reference>
<evidence type="ECO:0000256" key="7">
    <source>
        <dbReference type="ARBA" id="ARBA00022833"/>
    </source>
</evidence>
<dbReference type="Pfam" id="PF02127">
    <property type="entry name" value="Peptidase_M18"/>
    <property type="match status" value="1"/>
</dbReference>
<keyword evidence="3 9" id="KW-0031">Aminopeptidase</keyword>
<evidence type="ECO:0000256" key="3">
    <source>
        <dbReference type="ARBA" id="ARBA00022438"/>
    </source>
</evidence>
<accession>K1SB81</accession>
<evidence type="ECO:0000313" key="9">
    <source>
        <dbReference type="EMBL" id="EKC54663.1"/>
    </source>
</evidence>
<comment type="similarity">
    <text evidence="2">Belongs to the peptidase M18 family.</text>
</comment>
<dbReference type="GO" id="GO:0004177">
    <property type="term" value="F:aminopeptidase activity"/>
    <property type="evidence" value="ECO:0007669"/>
    <property type="project" value="UniProtKB-KW"/>
</dbReference>
<gene>
    <name evidence="9" type="ORF">LEA_15746</name>
</gene>
<evidence type="ECO:0000256" key="8">
    <source>
        <dbReference type="ARBA" id="ARBA00023049"/>
    </source>
</evidence>
<evidence type="ECO:0000256" key="6">
    <source>
        <dbReference type="ARBA" id="ARBA00022801"/>
    </source>
</evidence>
<dbReference type="GO" id="GO:0005737">
    <property type="term" value="C:cytoplasm"/>
    <property type="evidence" value="ECO:0007669"/>
    <property type="project" value="UniProtKB-ARBA"/>
</dbReference>
<sequence length="354" mass="39968">MSEKTQGEELKERLFDCKKNGWESTSEEEGRKIFRYCDGYINFLSKSKTEREIVKNATQMARERGFKSIDEYESLKPGDKVYYVNRDKNLFLVVIGTENIENGINIIGSHADSPRLDLKPNPIYEDKGFVYFKTHYYGGIKKYQWTTIPLSIHGVIAKTNGEKIEVNIGESDEDPIFTITDLLPHLAQEQMQKKLKDGVEGENLNLLIGSIPYNDEKVSEKVKLNILNILNRKYGIVEKDFLSAELELVPAFKCRSLGFDESLIAGYGQDDKVSVYTSLTAILNIENPTKTAACLFVDKEEIGSMGNTGMESNVFSTFMSDVLNKLGVNRPNLLDKMFCNSRMLSADVDAGLDP</sequence>
<dbReference type="Gene3D" id="2.30.250.10">
    <property type="entry name" value="Aminopeptidase i, Domain 2"/>
    <property type="match status" value="1"/>
</dbReference>
<dbReference type="AlphaFoldDB" id="K1SB81"/>
<dbReference type="InterPro" id="IPR001948">
    <property type="entry name" value="Peptidase_M18"/>
</dbReference>
<evidence type="ECO:0000256" key="1">
    <source>
        <dbReference type="ARBA" id="ARBA00001947"/>
    </source>
</evidence>
<dbReference type="SUPFAM" id="SSF53187">
    <property type="entry name" value="Zn-dependent exopeptidases"/>
    <property type="match status" value="1"/>
</dbReference>
<keyword evidence="5" id="KW-0479">Metal-binding</keyword>
<dbReference type="GO" id="GO:0008270">
    <property type="term" value="F:zinc ion binding"/>
    <property type="evidence" value="ECO:0007669"/>
    <property type="project" value="InterPro"/>
</dbReference>
<evidence type="ECO:0000256" key="2">
    <source>
        <dbReference type="ARBA" id="ARBA00008290"/>
    </source>
</evidence>
<evidence type="ECO:0000256" key="4">
    <source>
        <dbReference type="ARBA" id="ARBA00022670"/>
    </source>
</evidence>
<dbReference type="GO" id="GO:0008237">
    <property type="term" value="F:metallopeptidase activity"/>
    <property type="evidence" value="ECO:0007669"/>
    <property type="project" value="UniProtKB-KW"/>
</dbReference>
<comment type="cofactor">
    <cofactor evidence="1">
        <name>Zn(2+)</name>
        <dbReference type="ChEBI" id="CHEBI:29105"/>
    </cofactor>
</comment>
<organism evidence="9">
    <name type="scientific">human gut metagenome</name>
    <dbReference type="NCBI Taxonomy" id="408170"/>
    <lineage>
        <taxon>unclassified sequences</taxon>
        <taxon>metagenomes</taxon>
        <taxon>organismal metagenomes</taxon>
    </lineage>
</organism>
<comment type="caution">
    <text evidence="9">The sequence shown here is derived from an EMBL/GenBank/DDBJ whole genome shotgun (WGS) entry which is preliminary data.</text>
</comment>
<proteinExistence type="inferred from homology"/>
<keyword evidence="7" id="KW-0862">Zinc</keyword>
<dbReference type="SUPFAM" id="SSF101821">
    <property type="entry name" value="Aminopeptidase/glucanase lid domain"/>
    <property type="match status" value="1"/>
</dbReference>
<keyword evidence="4" id="KW-0645">Protease</keyword>
<dbReference type="PRINTS" id="PR00932">
    <property type="entry name" value="AMINO1PTASE"/>
</dbReference>
<dbReference type="PANTHER" id="PTHR28570:SF2">
    <property type="entry name" value="M18 FAMILY AMINOPEPTIDASE 1-RELATED"/>
    <property type="match status" value="1"/>
</dbReference>
<keyword evidence="6" id="KW-0378">Hydrolase</keyword>
<keyword evidence="8" id="KW-0482">Metalloprotease</keyword>
<dbReference type="InterPro" id="IPR023358">
    <property type="entry name" value="Peptidase_M18_dom2"/>
</dbReference>
<dbReference type="GO" id="GO:0006508">
    <property type="term" value="P:proteolysis"/>
    <property type="evidence" value="ECO:0007669"/>
    <property type="project" value="UniProtKB-KW"/>
</dbReference>
<dbReference type="FunFam" id="2.30.250.10:FF:000006">
    <property type="entry name" value="Probable M18 family aminopeptidase 1"/>
    <property type="match status" value="1"/>
</dbReference>
<dbReference type="EMBL" id="AJWY01010748">
    <property type="protein sequence ID" value="EKC54663.1"/>
    <property type="molecule type" value="Genomic_DNA"/>
</dbReference>
<name>K1SB81_9ZZZZ</name>
<feature type="non-terminal residue" evidence="9">
    <location>
        <position position="354"/>
    </location>
</feature>
<evidence type="ECO:0000256" key="5">
    <source>
        <dbReference type="ARBA" id="ARBA00022723"/>
    </source>
</evidence>
<dbReference type="Gene3D" id="3.40.630.10">
    <property type="entry name" value="Zn peptidases"/>
    <property type="match status" value="2"/>
</dbReference>
<protein>
    <submittedName>
        <fullName evidence="9">Aspartyl aminopeptidase</fullName>
    </submittedName>
</protein>
<dbReference type="PANTHER" id="PTHR28570">
    <property type="entry name" value="ASPARTYL AMINOPEPTIDASE"/>
    <property type="match status" value="1"/>
</dbReference>